<evidence type="ECO:0000256" key="2">
    <source>
        <dbReference type="SAM" id="SignalP"/>
    </source>
</evidence>
<feature type="chain" id="PRO_5021012999" description="SXP/RAL-2 family protein Ani s 5-like cation-binding domain-containing protein" evidence="2">
    <location>
        <begin position="20"/>
        <end position="434"/>
    </location>
</feature>
<evidence type="ECO:0008006" key="5">
    <source>
        <dbReference type="Google" id="ProtNLM"/>
    </source>
</evidence>
<feature type="region of interest" description="Disordered" evidence="1">
    <location>
        <begin position="349"/>
        <end position="434"/>
    </location>
</feature>
<evidence type="ECO:0000313" key="4">
    <source>
        <dbReference type="Proteomes" id="UP000298663"/>
    </source>
</evidence>
<evidence type="ECO:0000256" key="1">
    <source>
        <dbReference type="SAM" id="MobiDB-lite"/>
    </source>
</evidence>
<dbReference type="Proteomes" id="UP000298663">
    <property type="component" value="Unassembled WGS sequence"/>
</dbReference>
<feature type="signal peptide" evidence="2">
    <location>
        <begin position="1"/>
        <end position="19"/>
    </location>
</feature>
<comment type="caution">
    <text evidence="3">The sequence shown here is derived from an EMBL/GenBank/DDBJ whole genome shotgun (WGS) entry which is preliminary data.</text>
</comment>
<proteinExistence type="predicted"/>
<evidence type="ECO:0000313" key="3">
    <source>
        <dbReference type="EMBL" id="TKR81827.1"/>
    </source>
</evidence>
<feature type="compositionally biased region" description="Basic residues" evidence="1">
    <location>
        <begin position="367"/>
        <end position="377"/>
    </location>
</feature>
<accession>A0A4U5NFL5</accession>
<dbReference type="EMBL" id="AZBU02000004">
    <property type="protein sequence ID" value="TKR81827.1"/>
    <property type="molecule type" value="Genomic_DNA"/>
</dbReference>
<dbReference type="AlphaFoldDB" id="A0A4U5NFL5"/>
<gene>
    <name evidence="3" type="ORF">L596_015640</name>
</gene>
<reference evidence="3 4" key="2">
    <citation type="journal article" date="2019" name="G3 (Bethesda)">
        <title>Hybrid Assembly of the Genome of the Entomopathogenic Nematode Steinernema carpocapsae Identifies the X-Chromosome.</title>
        <authorList>
            <person name="Serra L."/>
            <person name="Macchietto M."/>
            <person name="Macias-Munoz A."/>
            <person name="McGill C.J."/>
            <person name="Rodriguez I.M."/>
            <person name="Rodriguez B."/>
            <person name="Murad R."/>
            <person name="Mortazavi A."/>
        </authorList>
    </citation>
    <scope>NUCLEOTIDE SEQUENCE [LARGE SCALE GENOMIC DNA]</scope>
    <source>
        <strain evidence="3 4">ALL</strain>
    </source>
</reference>
<reference evidence="3 4" key="1">
    <citation type="journal article" date="2015" name="Genome Biol.">
        <title>Comparative genomics of Steinernema reveals deeply conserved gene regulatory networks.</title>
        <authorList>
            <person name="Dillman A.R."/>
            <person name="Macchietto M."/>
            <person name="Porter C.F."/>
            <person name="Rogers A."/>
            <person name="Williams B."/>
            <person name="Antoshechkin I."/>
            <person name="Lee M.M."/>
            <person name="Goodwin Z."/>
            <person name="Lu X."/>
            <person name="Lewis E.E."/>
            <person name="Goodrich-Blair H."/>
            <person name="Stock S.P."/>
            <person name="Adams B.J."/>
            <person name="Sternberg P.W."/>
            <person name="Mortazavi A."/>
        </authorList>
    </citation>
    <scope>NUCLEOTIDE SEQUENCE [LARGE SCALE GENOMIC DNA]</scope>
    <source>
        <strain evidence="3 4">ALL</strain>
    </source>
</reference>
<keyword evidence="4" id="KW-1185">Reference proteome</keyword>
<feature type="compositionally biased region" description="Basic residues" evidence="1">
    <location>
        <begin position="385"/>
        <end position="400"/>
    </location>
</feature>
<keyword evidence="2" id="KW-0732">Signal</keyword>
<name>A0A4U5NFL5_STECR</name>
<protein>
    <recommendedName>
        <fullName evidence="5">SXP/RAL-2 family protein Ani s 5-like cation-binding domain-containing protein</fullName>
    </recommendedName>
</protein>
<feature type="compositionally biased region" description="Low complexity" evidence="1">
    <location>
        <begin position="418"/>
        <end position="434"/>
    </location>
</feature>
<organism evidence="3 4">
    <name type="scientific">Steinernema carpocapsae</name>
    <name type="common">Entomopathogenic nematode</name>
    <dbReference type="NCBI Taxonomy" id="34508"/>
    <lineage>
        <taxon>Eukaryota</taxon>
        <taxon>Metazoa</taxon>
        <taxon>Ecdysozoa</taxon>
        <taxon>Nematoda</taxon>
        <taxon>Chromadorea</taxon>
        <taxon>Rhabditida</taxon>
        <taxon>Tylenchina</taxon>
        <taxon>Panagrolaimomorpha</taxon>
        <taxon>Strongyloidoidea</taxon>
        <taxon>Steinernematidae</taxon>
        <taxon>Steinernema</taxon>
    </lineage>
</organism>
<sequence length="434" mass="43531">MSRRAIAWFFIGLLATCNCASLISKREASMNLGSTAELTAGLSGSLGSALGTATNLGSTLPLGQVTSLVGPIVEAGTGLTGQVGPIVSKLLSSLSGVTNLSELSGILGTATSALGSVTGIASHATGILQPVLGLVGGITHILDVGKVLGSVTGILGSGLMSALPVNPLALTQMAQGIVSSAAGGKLDATAAAAAILSKIDFAQLGVASNAVAPVSAAISTLTSSLMASGITADAAQTAVNTAIAAVKSATGDEKVAEEIVNAAASTLIGAAGNLDVVSGFGDIMAKVMKTVNVDPGLVGEITKAVRGLTSVADVGAITGAINPRVLSTTRASTSTELPPPLVTVLLSGIMSGSGPVNRNEHREHRDGRPRRRRSSRKRLADCQLRCHRPHRRPLGHHVGPRRSPQLPHGSRGRHHQPLEASLAPLEALPASSAT</sequence>